<evidence type="ECO:0000313" key="9">
    <source>
        <dbReference type="Proteomes" id="UP000321571"/>
    </source>
</evidence>
<keyword evidence="4 7" id="KW-1133">Transmembrane helix</keyword>
<feature type="transmembrane region" description="Helical" evidence="7">
    <location>
        <begin position="146"/>
        <end position="166"/>
    </location>
</feature>
<feature type="compositionally biased region" description="Basic and acidic residues" evidence="6">
    <location>
        <begin position="16"/>
        <end position="28"/>
    </location>
</feature>
<evidence type="ECO:0000256" key="7">
    <source>
        <dbReference type="SAM" id="Phobius"/>
    </source>
</evidence>
<feature type="transmembrane region" description="Helical" evidence="7">
    <location>
        <begin position="274"/>
        <end position="307"/>
    </location>
</feature>
<dbReference type="EMBL" id="VDUX01000004">
    <property type="protein sequence ID" value="TXL60730.1"/>
    <property type="molecule type" value="Genomic_DNA"/>
</dbReference>
<feature type="transmembrane region" description="Helical" evidence="7">
    <location>
        <begin position="239"/>
        <end position="262"/>
    </location>
</feature>
<feature type="transmembrane region" description="Helical" evidence="7">
    <location>
        <begin position="319"/>
        <end position="338"/>
    </location>
</feature>
<evidence type="ECO:0000256" key="2">
    <source>
        <dbReference type="ARBA" id="ARBA00022475"/>
    </source>
</evidence>
<dbReference type="GO" id="GO:0022857">
    <property type="term" value="F:transmembrane transporter activity"/>
    <property type="evidence" value="ECO:0007669"/>
    <property type="project" value="InterPro"/>
</dbReference>
<evidence type="ECO:0000256" key="1">
    <source>
        <dbReference type="ARBA" id="ARBA00004651"/>
    </source>
</evidence>
<feature type="compositionally biased region" description="Polar residues" evidence="6">
    <location>
        <begin position="1"/>
        <end position="15"/>
    </location>
</feature>
<accession>A0A5C8NHW1</accession>
<keyword evidence="9" id="KW-1185">Reference proteome</keyword>
<name>A0A5C8NHW1_9ACTN</name>
<dbReference type="GO" id="GO:0005886">
    <property type="term" value="C:plasma membrane"/>
    <property type="evidence" value="ECO:0007669"/>
    <property type="project" value="UniProtKB-SubCell"/>
</dbReference>
<evidence type="ECO:0000313" key="8">
    <source>
        <dbReference type="EMBL" id="TXL60730.1"/>
    </source>
</evidence>
<evidence type="ECO:0000256" key="6">
    <source>
        <dbReference type="SAM" id="MobiDB-lite"/>
    </source>
</evidence>
<dbReference type="Proteomes" id="UP000321571">
    <property type="component" value="Unassembled WGS sequence"/>
</dbReference>
<evidence type="ECO:0000256" key="3">
    <source>
        <dbReference type="ARBA" id="ARBA00022692"/>
    </source>
</evidence>
<keyword evidence="2" id="KW-1003">Cell membrane</keyword>
<protein>
    <submittedName>
        <fullName evidence="8">ABC transporter permease</fullName>
    </submittedName>
</protein>
<sequence length="347" mass="36505">MSTVMSRPGRTAQTENPREAPHVDDKRSRRDRLRSVMARQETTLVMVILVIGAAASIKSDLFLSEDNITEIFRSSVIYFVMGCGAAMLIIGGGLDFSAGAVFTLSALMTSKMLVSSVPWPLAVLGGIALAALIGVLNHLVITYWHVPPIIATLGVFYMLTGVDNLVTGGNDVLPLPQVVQDIGQGSILGVPNVVLIAIAVGLLFWFLLEWTRFGVNVRALGGNRQAAVANGLRVTRIDLALYVLAAVTAGLAGIVYSARVGAGQVTAGGTGTTLIVITAVLIGGISLMGGMGSIQGVAIGALLLSLIDNALVLSEIPPQYNSIVIGTILVSAVAVDHLRRERIFRKR</sequence>
<keyword evidence="5 7" id="KW-0472">Membrane</keyword>
<organism evidence="8 9">
    <name type="scientific">Aeromicrobium terrae</name>
    <dbReference type="NCBI Taxonomy" id="2498846"/>
    <lineage>
        <taxon>Bacteria</taxon>
        <taxon>Bacillati</taxon>
        <taxon>Actinomycetota</taxon>
        <taxon>Actinomycetes</taxon>
        <taxon>Propionibacteriales</taxon>
        <taxon>Nocardioidaceae</taxon>
        <taxon>Aeromicrobium</taxon>
    </lineage>
</organism>
<dbReference type="Pfam" id="PF02653">
    <property type="entry name" value="BPD_transp_2"/>
    <property type="match status" value="1"/>
</dbReference>
<comment type="subcellular location">
    <subcellularLocation>
        <location evidence="1">Cell membrane</location>
        <topology evidence="1">Multi-pass membrane protein</topology>
    </subcellularLocation>
</comment>
<reference evidence="8 9" key="1">
    <citation type="submission" date="2019-06" db="EMBL/GenBank/DDBJ databases">
        <title>Aeromicrobium sp. nov., isolated from a maize field.</title>
        <authorList>
            <person name="Lin S.-Y."/>
            <person name="Tsai C.-F."/>
            <person name="Young C.-C."/>
        </authorList>
    </citation>
    <scope>NUCLEOTIDE SEQUENCE [LARGE SCALE GENOMIC DNA]</scope>
    <source>
        <strain evidence="8 9">CC-CFT486</strain>
    </source>
</reference>
<feature type="transmembrane region" description="Helical" evidence="7">
    <location>
        <begin position="77"/>
        <end position="107"/>
    </location>
</feature>
<dbReference type="AlphaFoldDB" id="A0A5C8NHW1"/>
<dbReference type="PANTHER" id="PTHR32196">
    <property type="entry name" value="ABC TRANSPORTER PERMEASE PROTEIN YPHD-RELATED-RELATED"/>
    <property type="match status" value="1"/>
</dbReference>
<feature type="transmembrane region" description="Helical" evidence="7">
    <location>
        <begin position="119"/>
        <end position="140"/>
    </location>
</feature>
<feature type="transmembrane region" description="Helical" evidence="7">
    <location>
        <begin position="36"/>
        <end position="57"/>
    </location>
</feature>
<dbReference type="CDD" id="cd06579">
    <property type="entry name" value="TM_PBP1_transp_AraH_like"/>
    <property type="match status" value="1"/>
</dbReference>
<evidence type="ECO:0000256" key="5">
    <source>
        <dbReference type="ARBA" id="ARBA00023136"/>
    </source>
</evidence>
<keyword evidence="3 7" id="KW-0812">Transmembrane</keyword>
<comment type="caution">
    <text evidence="8">The sequence shown here is derived from an EMBL/GenBank/DDBJ whole genome shotgun (WGS) entry which is preliminary data.</text>
</comment>
<feature type="transmembrane region" description="Helical" evidence="7">
    <location>
        <begin position="187"/>
        <end position="208"/>
    </location>
</feature>
<evidence type="ECO:0000256" key="4">
    <source>
        <dbReference type="ARBA" id="ARBA00022989"/>
    </source>
</evidence>
<feature type="region of interest" description="Disordered" evidence="6">
    <location>
        <begin position="1"/>
        <end position="32"/>
    </location>
</feature>
<dbReference type="OrthoDB" id="9808136at2"/>
<proteinExistence type="predicted"/>
<gene>
    <name evidence="8" type="ORF">FHP06_09900</name>
</gene>
<dbReference type="InterPro" id="IPR001851">
    <property type="entry name" value="ABC_transp_permease"/>
</dbReference>